<keyword evidence="2 5" id="KW-0808">Transferase</keyword>
<feature type="domain" description="C2H2-type" evidence="7">
    <location>
        <begin position="256"/>
        <end position="286"/>
    </location>
</feature>
<evidence type="ECO:0000313" key="8">
    <source>
        <dbReference type="EMBL" id="WFC97665.1"/>
    </source>
</evidence>
<dbReference type="GO" id="GO:0008440">
    <property type="term" value="F:inositol-1,4,5-trisphosphate 3-kinase activity"/>
    <property type="evidence" value="ECO:0007669"/>
    <property type="project" value="TreeGrafter"/>
</dbReference>
<keyword evidence="9" id="KW-1185">Reference proteome</keyword>
<evidence type="ECO:0000256" key="6">
    <source>
        <dbReference type="SAM" id="MobiDB-lite"/>
    </source>
</evidence>
<dbReference type="PANTHER" id="PTHR12400">
    <property type="entry name" value="INOSITOL POLYPHOSPHATE KINASE"/>
    <property type="match status" value="1"/>
</dbReference>
<dbReference type="GO" id="GO:0008270">
    <property type="term" value="F:zinc ion binding"/>
    <property type="evidence" value="ECO:0007669"/>
    <property type="project" value="UniProtKB-KW"/>
</dbReference>
<dbReference type="Gene3D" id="3.30.160.60">
    <property type="entry name" value="Classic Zinc Finger"/>
    <property type="match status" value="1"/>
</dbReference>
<keyword evidence="3 5" id="KW-0418">Kinase</keyword>
<accession>A0AAJ5YP74</accession>
<evidence type="ECO:0000256" key="4">
    <source>
        <dbReference type="PROSITE-ProRule" id="PRU00042"/>
    </source>
</evidence>
<dbReference type="PROSITE" id="PS00028">
    <property type="entry name" value="ZINC_FINGER_C2H2_1"/>
    <property type="match status" value="1"/>
</dbReference>
<dbReference type="GO" id="GO:0032958">
    <property type="term" value="P:inositol phosphate biosynthetic process"/>
    <property type="evidence" value="ECO:0007669"/>
    <property type="project" value="InterPro"/>
</dbReference>
<evidence type="ECO:0000313" key="9">
    <source>
        <dbReference type="Proteomes" id="UP001219567"/>
    </source>
</evidence>
<keyword evidence="4" id="KW-0863">Zinc-finger</keyword>
<dbReference type="SUPFAM" id="SSF57667">
    <property type="entry name" value="beta-beta-alpha zinc fingers"/>
    <property type="match status" value="1"/>
</dbReference>
<comment type="similarity">
    <text evidence="1 5">Belongs to the inositol phosphokinase (IPK) family.</text>
</comment>
<protein>
    <recommendedName>
        <fullName evidence="5">Kinase</fullName>
        <ecNumber evidence="5">2.7.-.-</ecNumber>
    </recommendedName>
</protein>
<dbReference type="EMBL" id="CP119943">
    <property type="protein sequence ID" value="WFC97665.1"/>
    <property type="molecule type" value="Genomic_DNA"/>
</dbReference>
<dbReference type="GO" id="GO:0046854">
    <property type="term" value="P:phosphatidylinositol phosphate biosynthetic process"/>
    <property type="evidence" value="ECO:0007669"/>
    <property type="project" value="TreeGrafter"/>
</dbReference>
<evidence type="ECO:0000256" key="2">
    <source>
        <dbReference type="ARBA" id="ARBA00022679"/>
    </source>
</evidence>
<evidence type="ECO:0000256" key="5">
    <source>
        <dbReference type="RuleBase" id="RU363090"/>
    </source>
</evidence>
<dbReference type="PROSITE" id="PS50157">
    <property type="entry name" value="ZINC_FINGER_C2H2_2"/>
    <property type="match status" value="1"/>
</dbReference>
<keyword evidence="4" id="KW-0479">Metal-binding</keyword>
<dbReference type="InterPro" id="IPR048420">
    <property type="entry name" value="Zap1-like_Znf1"/>
</dbReference>
<dbReference type="Pfam" id="PF21816">
    <property type="entry name" value="Zap1_zf1"/>
    <property type="match status" value="1"/>
</dbReference>
<name>A0AAJ5YP74_9BASI</name>
<dbReference type="AlphaFoldDB" id="A0AAJ5YP74"/>
<evidence type="ECO:0000256" key="1">
    <source>
        <dbReference type="ARBA" id="ARBA00007374"/>
    </source>
</evidence>
<dbReference type="SMART" id="SM00355">
    <property type="entry name" value="ZnF_C2H2"/>
    <property type="match status" value="2"/>
</dbReference>
<dbReference type="Proteomes" id="UP001219567">
    <property type="component" value="Chromosome 1"/>
</dbReference>
<feature type="region of interest" description="Disordered" evidence="6">
    <location>
        <begin position="106"/>
        <end position="126"/>
    </location>
</feature>
<dbReference type="SUPFAM" id="SSF56104">
    <property type="entry name" value="SAICAR synthase-like"/>
    <property type="match status" value="1"/>
</dbReference>
<evidence type="ECO:0000256" key="3">
    <source>
        <dbReference type="ARBA" id="ARBA00022777"/>
    </source>
</evidence>
<dbReference type="GO" id="GO:0000824">
    <property type="term" value="F:inositol-1,4,5,6-tetrakisphosphate 3-kinase activity"/>
    <property type="evidence" value="ECO:0007669"/>
    <property type="project" value="TreeGrafter"/>
</dbReference>
<gene>
    <name evidence="8" type="ORF">MYAM1_000384</name>
</gene>
<dbReference type="Pfam" id="PF03770">
    <property type="entry name" value="IPK"/>
    <property type="match status" value="1"/>
</dbReference>
<dbReference type="PANTHER" id="PTHR12400:SF108">
    <property type="entry name" value="KINASE"/>
    <property type="match status" value="1"/>
</dbReference>
<dbReference type="InterPro" id="IPR036236">
    <property type="entry name" value="Znf_C2H2_sf"/>
</dbReference>
<organism evidence="8 9">
    <name type="scientific">Malassezia yamatoensis</name>
    <dbReference type="NCBI Taxonomy" id="253288"/>
    <lineage>
        <taxon>Eukaryota</taxon>
        <taxon>Fungi</taxon>
        <taxon>Dikarya</taxon>
        <taxon>Basidiomycota</taxon>
        <taxon>Ustilaginomycotina</taxon>
        <taxon>Malasseziomycetes</taxon>
        <taxon>Malasseziales</taxon>
        <taxon>Malasseziaceae</taxon>
        <taxon>Malassezia</taxon>
    </lineage>
</organism>
<sequence>MPERCGPACNAPCTFDECLDRHCLDECINPIVEDCTSVCDGCMVDTTPCIDTTCNVGNDLWQPFRSMDAANPIGCYLKLYPNTFGGLDCVSGWSTSTTPCHNNTTTTCSASSEDTSTPESSRSISVDCSTPMHSGWTDSSSRVPTIFPCQWGECDVEASTVEALAAHVRDTHAKQTGYWKEIMKCEPFASLDPPMNLCIPNRDCDLLNTFPDSNEPQLNDAQALLHGIPTENDMDSLLQMSTACLCPPALPGKKKHACKWADCEQSFATHAQLTDHITRDHVGSGKNSYEMLDEAPAAPSQAAGHPGVLVASEHASYVVKQCPLQESQFYEEVWRGTDDAHHVMRGCMPKCHGIRVQGRSVAGWPPLNVEADNAVLLENLVYPYIHANVCDIKLGTLLYDERPGATDLGKVGRMKVKAETTTSGKYGMRIAGWTLWDGKTHHSVGKEPGKAAQSIQDMSELLTEALRLHSDSRRRIIVQTLLPLIRELKTRLAGVPAQLRSTSILIVVEGEETDLANSIDTRKTIGDVRLIDFAHSRWSPNEGVDTGVQLGLASLMKVLELCS</sequence>
<reference evidence="8 9" key="1">
    <citation type="submission" date="2023-03" db="EMBL/GenBank/DDBJ databases">
        <title>Mating type loci evolution in Malassezia.</title>
        <authorList>
            <person name="Coelho M.A."/>
        </authorList>
    </citation>
    <scope>NUCLEOTIDE SEQUENCE [LARGE SCALE GENOMIC DNA]</scope>
    <source>
        <strain evidence="8 9">CBS 9725</strain>
    </source>
</reference>
<dbReference type="Gene3D" id="3.30.470.160">
    <property type="entry name" value="Inositol polyphosphate kinase"/>
    <property type="match status" value="1"/>
</dbReference>
<dbReference type="GO" id="GO:0005737">
    <property type="term" value="C:cytoplasm"/>
    <property type="evidence" value="ECO:0007669"/>
    <property type="project" value="TreeGrafter"/>
</dbReference>
<proteinExistence type="inferred from homology"/>
<dbReference type="EC" id="2.7.-.-" evidence="5"/>
<feature type="compositionally biased region" description="Polar residues" evidence="6">
    <location>
        <begin position="110"/>
        <end position="126"/>
    </location>
</feature>
<keyword evidence="4" id="KW-0862">Zinc</keyword>
<dbReference type="InterPro" id="IPR013087">
    <property type="entry name" value="Znf_C2H2_type"/>
</dbReference>
<dbReference type="GO" id="GO:0005634">
    <property type="term" value="C:nucleus"/>
    <property type="evidence" value="ECO:0007669"/>
    <property type="project" value="TreeGrafter"/>
</dbReference>
<dbReference type="InterPro" id="IPR038286">
    <property type="entry name" value="IPK_sf"/>
</dbReference>
<evidence type="ECO:0000259" key="7">
    <source>
        <dbReference type="PROSITE" id="PS50157"/>
    </source>
</evidence>
<dbReference type="InterPro" id="IPR005522">
    <property type="entry name" value="IPK"/>
</dbReference>